<dbReference type="EMBL" id="CP109967">
    <property type="protein sequence ID" value="WAJ72047.1"/>
    <property type="molecule type" value="Genomic_DNA"/>
</dbReference>
<dbReference type="Proteomes" id="UP001163726">
    <property type="component" value="Plasmid pCadTS8_2"/>
</dbReference>
<sequence length="116" mass="13475">MNKKQIKKTEKQIIEQLTKVCHLALAQIEGFVWLTHKVNYDQLQSSLIVICVFDTQASASQAQLKQQQITLKDWIVEHLKTVNICLNKPDKQIKLDNEQACEKQHQGNWHARISQL</sequence>
<accession>A0ABY7ARZ7</accession>
<evidence type="ECO:0000313" key="2">
    <source>
        <dbReference type="Proteomes" id="UP001163726"/>
    </source>
</evidence>
<keyword evidence="1" id="KW-0614">Plasmid</keyword>
<keyword evidence="2" id="KW-1185">Reference proteome</keyword>
<evidence type="ECO:0000313" key="1">
    <source>
        <dbReference type="EMBL" id="WAJ72047.1"/>
    </source>
</evidence>
<name>A0ABY7ARZ7_9ALTE</name>
<proteinExistence type="predicted"/>
<dbReference type="RefSeq" id="WP_268076764.1">
    <property type="nucleotide sequence ID" value="NZ_CP109967.1"/>
</dbReference>
<reference evidence="1" key="1">
    <citation type="submission" date="2022-10" db="EMBL/GenBank/DDBJ databases">
        <title>Catenovulum adriacola sp. nov. isolated in the Harbour of Susak.</title>
        <authorList>
            <person name="Schoch T."/>
            <person name="Reich S.J."/>
            <person name="Stoeferle S."/>
            <person name="Flaiz M."/>
            <person name="Kazda M."/>
            <person name="Riedel C.U."/>
            <person name="Duerre P."/>
        </authorList>
    </citation>
    <scope>NUCLEOTIDE SEQUENCE</scope>
    <source>
        <strain evidence="1">TS8</strain>
        <plasmid evidence="1">pCadTS8_2</plasmid>
    </source>
</reference>
<protein>
    <submittedName>
        <fullName evidence="1">Fis family transcriptional regulator</fullName>
    </submittedName>
</protein>
<geneLocation type="plasmid" evidence="1 2">
    <name>pCadTS8_2</name>
</geneLocation>
<organism evidence="1 2">
    <name type="scientific">Catenovulum adriaticum</name>
    <dbReference type="NCBI Taxonomy" id="2984846"/>
    <lineage>
        <taxon>Bacteria</taxon>
        <taxon>Pseudomonadati</taxon>
        <taxon>Pseudomonadota</taxon>
        <taxon>Gammaproteobacteria</taxon>
        <taxon>Alteromonadales</taxon>
        <taxon>Alteromonadaceae</taxon>
        <taxon>Catenovulum</taxon>
    </lineage>
</organism>
<gene>
    <name evidence="1" type="ORF">OLW01_17330</name>
</gene>